<dbReference type="PROSITE" id="PS00101">
    <property type="entry name" value="HEXAPEP_TRANSFERASES"/>
    <property type="match status" value="1"/>
</dbReference>
<dbReference type="Gene3D" id="2.160.10.10">
    <property type="entry name" value="Hexapeptide repeat proteins"/>
    <property type="match status" value="1"/>
</dbReference>
<dbReference type="Proteomes" id="UP000583101">
    <property type="component" value="Unassembled WGS sequence"/>
</dbReference>
<sequence length="230" mass="26562">MKAYVDRSLFKNPLGEYLSWLKLKCGLQLQYWGRHLRIGYLSVINNCVFGKYNWIGEHCVIINSQLGDFSYINSYTYIMHTKMGKYCSVGPHVKIAPGMHPTSKFVSTHPVTFNNQGNFVRNFTDRAVFKNYKQVTIGNDVWIGANAIIIDGVKIADGAIIAANAVVVKDVGLYEIVGGNPAKVIKKRFNDDQIDYLLYFRWWEKDPEWITQNISRFWDIEDFVEYEHSN</sequence>
<evidence type="ECO:0000256" key="3">
    <source>
        <dbReference type="ARBA" id="ARBA00022737"/>
    </source>
</evidence>
<keyword evidence="4" id="KW-0012">Acyltransferase</keyword>
<dbReference type="Pfam" id="PF00132">
    <property type="entry name" value="Hexapep"/>
    <property type="match status" value="1"/>
</dbReference>
<proteinExistence type="inferred from homology"/>
<dbReference type="InterPro" id="IPR001451">
    <property type="entry name" value="Hexapep"/>
</dbReference>
<evidence type="ECO:0000256" key="1">
    <source>
        <dbReference type="ARBA" id="ARBA00007274"/>
    </source>
</evidence>
<keyword evidence="6" id="KW-1185">Reference proteome</keyword>
<dbReference type="RefSeq" id="WP_308472303.1">
    <property type="nucleotide sequence ID" value="NZ_BMCZ01000006.1"/>
</dbReference>
<dbReference type="SUPFAM" id="SSF51161">
    <property type="entry name" value="Trimeric LpxA-like enzymes"/>
    <property type="match status" value="1"/>
</dbReference>
<keyword evidence="3" id="KW-0677">Repeat</keyword>
<organism evidence="5 6">
    <name type="scientific">Mucilaginibacter phyllosphaerae</name>
    <dbReference type="NCBI Taxonomy" id="1812349"/>
    <lineage>
        <taxon>Bacteria</taxon>
        <taxon>Pseudomonadati</taxon>
        <taxon>Bacteroidota</taxon>
        <taxon>Sphingobacteriia</taxon>
        <taxon>Sphingobacteriales</taxon>
        <taxon>Sphingobacteriaceae</taxon>
        <taxon>Mucilaginibacter</taxon>
    </lineage>
</organism>
<dbReference type="InterPro" id="IPR018357">
    <property type="entry name" value="Hexapep_transf_CS"/>
</dbReference>
<comment type="caution">
    <text evidence="5">The sequence shown here is derived from an EMBL/GenBank/DDBJ whole genome shotgun (WGS) entry which is preliminary data.</text>
</comment>
<dbReference type="EMBL" id="JACIEG010000006">
    <property type="protein sequence ID" value="MBB3970517.1"/>
    <property type="molecule type" value="Genomic_DNA"/>
</dbReference>
<dbReference type="PANTHER" id="PTHR43300">
    <property type="entry name" value="ACETYLTRANSFERASE"/>
    <property type="match status" value="1"/>
</dbReference>
<evidence type="ECO:0000313" key="5">
    <source>
        <dbReference type="EMBL" id="MBB3970517.1"/>
    </source>
</evidence>
<keyword evidence="2" id="KW-0808">Transferase</keyword>
<dbReference type="InterPro" id="IPR050179">
    <property type="entry name" value="Trans_hexapeptide_repeat"/>
</dbReference>
<evidence type="ECO:0000256" key="2">
    <source>
        <dbReference type="ARBA" id="ARBA00022679"/>
    </source>
</evidence>
<name>A0ABR6IBU2_9SPHI</name>
<protein>
    <submittedName>
        <fullName evidence="5">Acetyltransferase-like isoleucine patch superfamily enzyme</fullName>
    </submittedName>
</protein>
<evidence type="ECO:0000256" key="4">
    <source>
        <dbReference type="ARBA" id="ARBA00023315"/>
    </source>
</evidence>
<dbReference type="CDD" id="cd03349">
    <property type="entry name" value="LbH_XAT"/>
    <property type="match status" value="1"/>
</dbReference>
<dbReference type="InterPro" id="IPR011004">
    <property type="entry name" value="Trimer_LpxA-like_sf"/>
</dbReference>
<accession>A0ABR6IBU2</accession>
<gene>
    <name evidence="5" type="ORF">GGR35_003140</name>
</gene>
<dbReference type="PANTHER" id="PTHR43300:SF11">
    <property type="entry name" value="ACETYLTRANSFERASE RV3034C-RELATED"/>
    <property type="match status" value="1"/>
</dbReference>
<comment type="similarity">
    <text evidence="1">Belongs to the transferase hexapeptide repeat family.</text>
</comment>
<evidence type="ECO:0000313" key="6">
    <source>
        <dbReference type="Proteomes" id="UP000583101"/>
    </source>
</evidence>
<reference evidence="5 6" key="1">
    <citation type="submission" date="2020-08" db="EMBL/GenBank/DDBJ databases">
        <title>Genomic Encyclopedia of Type Strains, Phase IV (KMG-IV): sequencing the most valuable type-strain genomes for metagenomic binning, comparative biology and taxonomic classification.</title>
        <authorList>
            <person name="Goeker M."/>
        </authorList>
    </citation>
    <scope>NUCLEOTIDE SEQUENCE [LARGE SCALE GENOMIC DNA]</scope>
    <source>
        <strain evidence="5 6">DSM 100995</strain>
    </source>
</reference>